<protein>
    <submittedName>
        <fullName evidence="1">Uncharacterized protein</fullName>
    </submittedName>
</protein>
<evidence type="ECO:0000313" key="2">
    <source>
        <dbReference type="Proteomes" id="UP001494672"/>
    </source>
</evidence>
<dbReference type="Proteomes" id="UP001494672">
    <property type="component" value="Unassembled WGS sequence"/>
</dbReference>
<reference evidence="1 2" key="1">
    <citation type="submission" date="2024-04" db="EMBL/GenBank/DDBJ databases">
        <title>Human intestinal bacterial collection.</title>
        <authorList>
            <person name="Pauvert C."/>
            <person name="Hitch T.C.A."/>
            <person name="Clavel T."/>
        </authorList>
    </citation>
    <scope>NUCLEOTIDE SEQUENCE [LARGE SCALE GENOMIC DNA]</scope>
    <source>
        <strain evidence="1 2">CLA-AA-H181</strain>
    </source>
</reference>
<gene>
    <name evidence="1" type="ORF">AAAU18_09520</name>
</gene>
<dbReference type="EMBL" id="JBBNGJ010000006">
    <property type="protein sequence ID" value="MEQ2593144.1"/>
    <property type="molecule type" value="Genomic_DNA"/>
</dbReference>
<sequence length="207" mass="24507">MIKFDDVWGDGIVSFDTCSLGRMYEWESKYAVNIKDALSYLLRVGKLWESEINIQEFSKQRTAIKESIYEQKYKKGIFNNLKKRPIPWDKIKGTLNRWEKKGFSEEFRQLIDEIYGNKGITEAQYNNIVEKSKSNTYDLDFEDLFDEILVPDEVVLTTDEKSELIHRYDSGVMCPGAEDSKKRMVINIMTYIYGNCYRRNLNKNRRI</sequence>
<organism evidence="1 2">
    <name type="scientific">Coprococcus aceti</name>
    <dbReference type="NCBI Taxonomy" id="2981786"/>
    <lineage>
        <taxon>Bacteria</taxon>
        <taxon>Bacillati</taxon>
        <taxon>Bacillota</taxon>
        <taxon>Clostridia</taxon>
        <taxon>Lachnospirales</taxon>
        <taxon>Lachnospiraceae</taxon>
        <taxon>Coprococcus</taxon>
    </lineage>
</organism>
<proteinExistence type="predicted"/>
<keyword evidence="2" id="KW-1185">Reference proteome</keyword>
<comment type="caution">
    <text evidence="1">The sequence shown here is derived from an EMBL/GenBank/DDBJ whole genome shotgun (WGS) entry which is preliminary data.</text>
</comment>
<name>A0ABV1IB25_9FIRM</name>
<evidence type="ECO:0000313" key="1">
    <source>
        <dbReference type="EMBL" id="MEQ2593144.1"/>
    </source>
</evidence>
<accession>A0ABV1IB25</accession>